<keyword evidence="1" id="KW-0539">Nucleus</keyword>
<feature type="domain" description="Zn(2)-C6 fungal-type" evidence="3">
    <location>
        <begin position="73"/>
        <end position="102"/>
    </location>
</feature>
<dbReference type="Gene3D" id="4.10.240.10">
    <property type="entry name" value="Zn(2)-C6 fungal-type DNA-binding domain"/>
    <property type="match status" value="1"/>
</dbReference>
<dbReference type="CDD" id="cd12148">
    <property type="entry name" value="fungal_TF_MHR"/>
    <property type="match status" value="1"/>
</dbReference>
<gene>
    <name evidence="4" type="ORF">BFW01_g1896</name>
</gene>
<keyword evidence="2" id="KW-0812">Transmembrane</keyword>
<feature type="transmembrane region" description="Helical" evidence="2">
    <location>
        <begin position="932"/>
        <end position="957"/>
    </location>
</feature>
<dbReference type="GO" id="GO:0000981">
    <property type="term" value="F:DNA-binding transcription factor activity, RNA polymerase II-specific"/>
    <property type="evidence" value="ECO:0007669"/>
    <property type="project" value="InterPro"/>
</dbReference>
<dbReference type="AlphaFoldDB" id="A0A8H7IVP4"/>
<dbReference type="SUPFAM" id="SSF57701">
    <property type="entry name" value="Zn2/Cys6 DNA-binding domain"/>
    <property type="match status" value="1"/>
</dbReference>
<dbReference type="CDD" id="cd00067">
    <property type="entry name" value="GAL4"/>
    <property type="match status" value="1"/>
</dbReference>
<evidence type="ECO:0000259" key="3">
    <source>
        <dbReference type="PROSITE" id="PS50048"/>
    </source>
</evidence>
<protein>
    <recommendedName>
        <fullName evidence="3">Zn(2)-C6 fungal-type domain-containing protein</fullName>
    </recommendedName>
</protein>
<dbReference type="PANTHER" id="PTHR46910:SF38">
    <property type="entry name" value="ZN(2)-C6 FUNGAL-TYPE DOMAIN-CONTAINING PROTEIN"/>
    <property type="match status" value="1"/>
</dbReference>
<proteinExistence type="predicted"/>
<evidence type="ECO:0000256" key="2">
    <source>
        <dbReference type="SAM" id="Phobius"/>
    </source>
</evidence>
<keyword evidence="2" id="KW-0472">Membrane</keyword>
<dbReference type="InterPro" id="IPR036864">
    <property type="entry name" value="Zn2-C6_fun-type_DNA-bd_sf"/>
</dbReference>
<reference evidence="4" key="2">
    <citation type="journal article" date="2018" name="DNA Res.">
        <title>Comparative genome and transcriptome analyses reveal adaptations to opportunistic infections in woody plant degrading pathogens of Botryosphaeriaceae.</title>
        <authorList>
            <person name="Yan J.Y."/>
            <person name="Zhao W.S."/>
            <person name="Chen Z."/>
            <person name="Xing Q.K."/>
            <person name="Zhang W."/>
            <person name="Chethana K.W.T."/>
            <person name="Xue M.F."/>
            <person name="Xu J.P."/>
            <person name="Phillips A.J.L."/>
            <person name="Wang Y."/>
            <person name="Liu J.H."/>
            <person name="Liu M."/>
            <person name="Zhou Y."/>
            <person name="Jayawardena R.S."/>
            <person name="Manawasinghe I.S."/>
            <person name="Huang J.B."/>
            <person name="Qiao G.H."/>
            <person name="Fu C.Y."/>
            <person name="Guo F.F."/>
            <person name="Dissanayake A.J."/>
            <person name="Peng Y.L."/>
            <person name="Hyde K.D."/>
            <person name="Li X.H."/>
        </authorList>
    </citation>
    <scope>NUCLEOTIDE SEQUENCE</scope>
    <source>
        <strain evidence="4">CSS-01s</strain>
    </source>
</reference>
<dbReference type="PROSITE" id="PS50048">
    <property type="entry name" value="ZN2_CY6_FUNGAL_2"/>
    <property type="match status" value="1"/>
</dbReference>
<accession>A0A8H7IVP4</accession>
<dbReference type="EMBL" id="MDYX01000048">
    <property type="protein sequence ID" value="KAF9631022.1"/>
    <property type="molecule type" value="Genomic_DNA"/>
</dbReference>
<dbReference type="InterPro" id="IPR050987">
    <property type="entry name" value="AtrR-like"/>
</dbReference>
<evidence type="ECO:0000313" key="5">
    <source>
        <dbReference type="Proteomes" id="UP000627934"/>
    </source>
</evidence>
<organism evidence="4 5">
    <name type="scientific">Lasiodiplodia theobromae</name>
    <dbReference type="NCBI Taxonomy" id="45133"/>
    <lineage>
        <taxon>Eukaryota</taxon>
        <taxon>Fungi</taxon>
        <taxon>Dikarya</taxon>
        <taxon>Ascomycota</taxon>
        <taxon>Pezizomycotina</taxon>
        <taxon>Dothideomycetes</taxon>
        <taxon>Dothideomycetes incertae sedis</taxon>
        <taxon>Botryosphaeriales</taxon>
        <taxon>Botryosphaeriaceae</taxon>
        <taxon>Lasiodiplodia</taxon>
    </lineage>
</organism>
<sequence>MAPPMAEYATGKKRIVETWGSLKLLLPSDNTLWLHSVTVQSVSSALLTPLPKAPQDLTGMKPGRSKLTRRRGACEGCRQKKVRCDGGRPCSYCDRNGSICEYLPVRGAPRLDVSGANMQLLPESHADGQDVSRNAPSQIPIGHITPYSFESASTPVLDKLLEQLSSSDNTAPFEDFEFPYGPTPTPTQNDVQDSAAGTVMGDETVFGNYENHFPGLETLIWNAHQNNLIHDWAAWTPSSSESRRGSSSSQSIFGPLLARIVAEENEDGEVYTGPKRPAATISLQQAHVRSRRQRVVVERVENLLSPENELCVSSLLSDDGPSRDYHSLDLTSLPTERLIQTTFCEPGGLNTFLKGAFVRNIQATLNSSSKPSIRVEDISLLITTLAWGALLDHNIEDRTRTTLIDLACDASKALCAQKDTIRKFLALVAALCLVEKTGSRIMYNLLVNSASTAAALGLHLEPSILNRCGGDEEVVEVQRTMWMLYCIEKSFALRVQTFSILGDDFLPTATIPKCRATETTTPIPSADWLEIRSKYARICSNILQLRGSLKGNATMDSSGATLALSAALKEWYASTDTGPVISSAPDEAGVRIRRQMFNHYHEALLHLGSLSLSLDSCLSAGCEQSKTLRRESLREVITSSNTISSDSFLQDVNHTYVTKLALCLLAIDIVQGSDSGCSKEDHALLSVASGFFARKQILLPSGNQYRTQNGQINTTWGTWTPIPSLMMPDADVTLTFLSPNWILFAEEVDDPLYSAHRHIAKLGADTGEGSGATIDAIMADEPASPLVCIAQQQYCNPNLDAGARCAPMASSLDSFRLGEALWPDEQQKRIYRWLWLLVDSSADIAAVQGTLSASSLLSRFRKQSGFQGPLAADQWQQDLEYQHNVSLSNLQSMAVLFANGPSDPDVLRYRQPPRNAQERRLCRSQKVFSRAYLNFSILGLSLTLAIGSAIIVLSYVLEPVVSYFQRRRNLDPYARLEWASNETLQLQRLAHEELGVGSWRRCLEAVPTTGRGEMLAVLDVGDLEHPRLRAVGPGLEVVIAMESEEGRSLVNREDEKEDDEVAVEGIGTEDEDIIPLEIDERRVHKTNSSYRHHQLDAVGESRVSLL</sequence>
<evidence type="ECO:0000313" key="4">
    <source>
        <dbReference type="EMBL" id="KAF9631022.1"/>
    </source>
</evidence>
<dbReference type="SMART" id="SM00066">
    <property type="entry name" value="GAL4"/>
    <property type="match status" value="1"/>
</dbReference>
<dbReference type="PROSITE" id="PS00463">
    <property type="entry name" value="ZN2_CY6_FUNGAL_1"/>
    <property type="match status" value="1"/>
</dbReference>
<reference evidence="4" key="1">
    <citation type="submission" date="2016-08" db="EMBL/GenBank/DDBJ databases">
        <authorList>
            <person name="Yan J."/>
        </authorList>
    </citation>
    <scope>NUCLEOTIDE SEQUENCE</scope>
    <source>
        <strain evidence="4">CSS-01s</strain>
    </source>
</reference>
<dbReference type="Proteomes" id="UP000627934">
    <property type="component" value="Unassembled WGS sequence"/>
</dbReference>
<evidence type="ECO:0000256" key="1">
    <source>
        <dbReference type="ARBA" id="ARBA00023242"/>
    </source>
</evidence>
<comment type="caution">
    <text evidence="4">The sequence shown here is derived from an EMBL/GenBank/DDBJ whole genome shotgun (WGS) entry which is preliminary data.</text>
</comment>
<dbReference type="Pfam" id="PF00172">
    <property type="entry name" value="Zn_clus"/>
    <property type="match status" value="1"/>
</dbReference>
<dbReference type="InterPro" id="IPR001138">
    <property type="entry name" value="Zn2Cys6_DnaBD"/>
</dbReference>
<dbReference type="PANTHER" id="PTHR46910">
    <property type="entry name" value="TRANSCRIPTION FACTOR PDR1"/>
    <property type="match status" value="1"/>
</dbReference>
<dbReference type="GO" id="GO:0008270">
    <property type="term" value="F:zinc ion binding"/>
    <property type="evidence" value="ECO:0007669"/>
    <property type="project" value="InterPro"/>
</dbReference>
<name>A0A8H7IVP4_9PEZI</name>
<keyword evidence="2" id="KW-1133">Transmembrane helix</keyword>